<comment type="similarity">
    <text evidence="2 7">Belongs to the ATG22 family.</text>
</comment>
<feature type="transmembrane region" description="Helical" evidence="7">
    <location>
        <begin position="489"/>
        <end position="508"/>
    </location>
</feature>
<evidence type="ECO:0000256" key="2">
    <source>
        <dbReference type="ARBA" id="ARBA00006978"/>
    </source>
</evidence>
<dbReference type="STRING" id="64571.A0A1Y2H518"/>
<keyword evidence="5 7" id="KW-1133">Transmembrane helix</keyword>
<comment type="subcellular location">
    <subcellularLocation>
        <location evidence="1">Endomembrane system</location>
        <topology evidence="1">Multi-pass membrane protein</topology>
    </subcellularLocation>
    <subcellularLocation>
        <location evidence="7">Vacuole membrane</location>
        <topology evidence="7">Multi-pass membrane protein</topology>
    </subcellularLocation>
</comment>
<organism evidence="8 9">
    <name type="scientific">Lobosporangium transversale</name>
    <dbReference type="NCBI Taxonomy" id="64571"/>
    <lineage>
        <taxon>Eukaryota</taxon>
        <taxon>Fungi</taxon>
        <taxon>Fungi incertae sedis</taxon>
        <taxon>Mucoromycota</taxon>
        <taxon>Mortierellomycotina</taxon>
        <taxon>Mortierellomycetes</taxon>
        <taxon>Mortierellales</taxon>
        <taxon>Mortierellaceae</taxon>
        <taxon>Lobosporangium</taxon>
    </lineage>
</organism>
<dbReference type="RefSeq" id="XP_021886777.1">
    <property type="nucleotide sequence ID" value="XM_022028363.1"/>
</dbReference>
<dbReference type="GeneID" id="33570206"/>
<dbReference type="OrthoDB" id="42657at2759"/>
<keyword evidence="6 7" id="KW-0472">Membrane</keyword>
<dbReference type="Pfam" id="PF11700">
    <property type="entry name" value="ATG22"/>
    <property type="match status" value="1"/>
</dbReference>
<keyword evidence="7" id="KW-0029">Amino-acid transport</keyword>
<feature type="transmembrane region" description="Helical" evidence="7">
    <location>
        <begin position="266"/>
        <end position="285"/>
    </location>
</feature>
<proteinExistence type="inferred from homology"/>
<sequence>MAVDTSKSPPLSKLQGLRNRLFYNDPANEIDLQPHIQEKLVKKSELWGFFLFGFGYYSWANVCASLLLPILIQGVARAASRLESDPSILCPDSDSDIPVGDRCLVPFGWIRVTPTSYVLMLNVVMVICTIFVTLGVSALADHGSISKKILVSFCTTLSAMACLFFISPMKPEIWWFCGLTFVIAGILNNVTLNFYDALIPNLTKYHPDVVRARLRSGEDSEEYIDAKVKVQTFLSGGASGAGYLGGLLLTIIIAIILLFTNSSLLTVGYCLVLAGVYIFFFVCLYTKFSVQRKFPPLPPGSNVLTFGYKRVVKTVRKARKLKTLFSFLCIWLILGDGLFATSNMVVLIAQGQLQLDSSSLIIAALIQFISAGLGIVFWIWIQNSRGLSPLKTVIINSCLFGLIPVYCLLGLIEGCPIGLKQGWELYMLAVFFGVFQGAIYSSNRVVYAQFIPLGHENELFALYEMSSVSSSWIAPLVCTAIIERSSVRHTWWFLGSQFFIPAFMLLFINVEKGRSEATAFYNAEKQKMTHQFENYSQEPEQEDNISKNV</sequence>
<dbReference type="InParanoid" id="A0A1Y2H518"/>
<dbReference type="InterPro" id="IPR024671">
    <property type="entry name" value="Atg22-like"/>
</dbReference>
<dbReference type="PANTHER" id="PTHR23519:SF1">
    <property type="entry name" value="AUTOPHAGY-RELATED PROTEIN 22"/>
    <property type="match status" value="1"/>
</dbReference>
<dbReference type="InterPro" id="IPR050495">
    <property type="entry name" value="ATG22/LtaA_families"/>
</dbReference>
<reference evidence="8 9" key="1">
    <citation type="submission" date="2016-07" db="EMBL/GenBank/DDBJ databases">
        <title>Pervasive Adenine N6-methylation of Active Genes in Fungi.</title>
        <authorList>
            <consortium name="DOE Joint Genome Institute"/>
            <person name="Mondo S.J."/>
            <person name="Dannebaum R.O."/>
            <person name="Kuo R.C."/>
            <person name="Labutti K."/>
            <person name="Haridas S."/>
            <person name="Kuo A."/>
            <person name="Salamov A."/>
            <person name="Ahrendt S.R."/>
            <person name="Lipzen A."/>
            <person name="Sullivan W."/>
            <person name="Andreopoulos W.B."/>
            <person name="Clum A."/>
            <person name="Lindquist E."/>
            <person name="Daum C."/>
            <person name="Ramamoorthy G.K."/>
            <person name="Gryganskyi A."/>
            <person name="Culley D."/>
            <person name="Magnuson J.K."/>
            <person name="James T.Y."/>
            <person name="O'Malley M.A."/>
            <person name="Stajich J.E."/>
            <person name="Spatafora J.W."/>
            <person name="Visel A."/>
            <person name="Grigoriev I.V."/>
        </authorList>
    </citation>
    <scope>NUCLEOTIDE SEQUENCE [LARGE SCALE GENOMIC DNA]</scope>
    <source>
        <strain evidence="8 9">NRRL 3116</strain>
    </source>
</reference>
<feature type="transmembrane region" description="Helical" evidence="7">
    <location>
        <begin position="241"/>
        <end position="260"/>
    </location>
</feature>
<keyword evidence="3 7" id="KW-0813">Transport</keyword>
<evidence type="ECO:0000313" key="8">
    <source>
        <dbReference type="EMBL" id="ORZ29104.1"/>
    </source>
</evidence>
<dbReference type="SUPFAM" id="SSF103473">
    <property type="entry name" value="MFS general substrate transporter"/>
    <property type="match status" value="1"/>
</dbReference>
<dbReference type="EMBL" id="MCFF01000001">
    <property type="protein sequence ID" value="ORZ29104.1"/>
    <property type="molecule type" value="Genomic_DNA"/>
</dbReference>
<feature type="transmembrane region" description="Helical" evidence="7">
    <location>
        <begin position="459"/>
        <end position="483"/>
    </location>
</feature>
<dbReference type="PANTHER" id="PTHR23519">
    <property type="entry name" value="AUTOPHAGY-RELATED PROTEIN 22"/>
    <property type="match status" value="1"/>
</dbReference>
<feature type="transmembrane region" description="Helical" evidence="7">
    <location>
        <begin position="393"/>
        <end position="419"/>
    </location>
</feature>
<feature type="transmembrane region" description="Helical" evidence="7">
    <location>
        <begin position="46"/>
        <end position="72"/>
    </location>
</feature>
<evidence type="ECO:0000256" key="6">
    <source>
        <dbReference type="ARBA" id="ARBA00023136"/>
    </source>
</evidence>
<name>A0A1Y2H518_9FUNG</name>
<feature type="transmembrane region" description="Helical" evidence="7">
    <location>
        <begin position="117"/>
        <end position="137"/>
    </location>
</feature>
<evidence type="ECO:0000256" key="7">
    <source>
        <dbReference type="RuleBase" id="RU363073"/>
    </source>
</evidence>
<accession>A0A1Y2H518</accession>
<keyword evidence="4 7" id="KW-0812">Transmembrane</keyword>
<protein>
    <recommendedName>
        <fullName evidence="7">Autophagy-related protein</fullName>
    </recommendedName>
</protein>
<gene>
    <name evidence="8" type="ORF">BCR41DRAFT_391517</name>
</gene>
<dbReference type="GO" id="GO:0012505">
    <property type="term" value="C:endomembrane system"/>
    <property type="evidence" value="ECO:0007669"/>
    <property type="project" value="UniProtKB-SubCell"/>
</dbReference>
<dbReference type="InterPro" id="IPR036259">
    <property type="entry name" value="MFS_trans_sf"/>
</dbReference>
<evidence type="ECO:0000256" key="5">
    <source>
        <dbReference type="ARBA" id="ARBA00022989"/>
    </source>
</evidence>
<dbReference type="GO" id="GO:0006914">
    <property type="term" value="P:autophagy"/>
    <property type="evidence" value="ECO:0007669"/>
    <property type="project" value="UniProtKB-KW"/>
</dbReference>
<dbReference type="FunCoup" id="A0A1Y2H518">
    <property type="interactions" value="5"/>
</dbReference>
<evidence type="ECO:0000256" key="3">
    <source>
        <dbReference type="ARBA" id="ARBA00022448"/>
    </source>
</evidence>
<dbReference type="GO" id="GO:0005774">
    <property type="term" value="C:vacuolar membrane"/>
    <property type="evidence" value="ECO:0007669"/>
    <property type="project" value="UniProtKB-SubCell"/>
</dbReference>
<keyword evidence="7" id="KW-0926">Vacuole</keyword>
<comment type="function">
    <text evidence="7">Vacuolar effluxer which mediate the efflux of amino acids resulting from autophagic degradation. The release of autophagic amino acids allows the maintenance of protein synthesis and viability during nitrogen starvation.</text>
</comment>
<dbReference type="Gene3D" id="1.20.1250.20">
    <property type="entry name" value="MFS general substrate transporter like domains"/>
    <property type="match status" value="1"/>
</dbReference>
<feature type="transmembrane region" description="Helical" evidence="7">
    <location>
        <begin position="360"/>
        <end position="381"/>
    </location>
</feature>
<feature type="transmembrane region" description="Helical" evidence="7">
    <location>
        <begin position="149"/>
        <end position="167"/>
    </location>
</feature>
<keyword evidence="9" id="KW-1185">Reference proteome</keyword>
<dbReference type="GO" id="GO:0006865">
    <property type="term" value="P:amino acid transport"/>
    <property type="evidence" value="ECO:0007669"/>
    <property type="project" value="UniProtKB-KW"/>
</dbReference>
<feature type="transmembrane region" description="Helical" evidence="7">
    <location>
        <begin position="173"/>
        <end position="195"/>
    </location>
</feature>
<feature type="transmembrane region" description="Helical" evidence="7">
    <location>
        <begin position="324"/>
        <end position="348"/>
    </location>
</feature>
<evidence type="ECO:0000256" key="4">
    <source>
        <dbReference type="ARBA" id="ARBA00022692"/>
    </source>
</evidence>
<evidence type="ECO:0000313" key="9">
    <source>
        <dbReference type="Proteomes" id="UP000193648"/>
    </source>
</evidence>
<feature type="transmembrane region" description="Helical" evidence="7">
    <location>
        <begin position="425"/>
        <end position="447"/>
    </location>
</feature>
<evidence type="ECO:0000256" key="1">
    <source>
        <dbReference type="ARBA" id="ARBA00004127"/>
    </source>
</evidence>
<keyword evidence="7" id="KW-0072">Autophagy</keyword>
<comment type="caution">
    <text evidence="8">The sequence shown here is derived from an EMBL/GenBank/DDBJ whole genome shotgun (WGS) entry which is preliminary data.</text>
</comment>
<dbReference type="Proteomes" id="UP000193648">
    <property type="component" value="Unassembled WGS sequence"/>
</dbReference>
<dbReference type="AlphaFoldDB" id="A0A1Y2H518"/>